<protein>
    <submittedName>
        <fullName evidence="2">Class I SAM-dependent methyltransferase</fullName>
    </submittedName>
</protein>
<accession>A0A7C3VH84</accession>
<dbReference type="GO" id="GO:0008757">
    <property type="term" value="F:S-adenosylmethionine-dependent methyltransferase activity"/>
    <property type="evidence" value="ECO:0007669"/>
    <property type="project" value="InterPro"/>
</dbReference>
<reference evidence="2" key="1">
    <citation type="journal article" date="2020" name="mSystems">
        <title>Genome- and Community-Level Interaction Insights into Carbon Utilization and Element Cycling Functions of Hydrothermarchaeota in Hydrothermal Sediment.</title>
        <authorList>
            <person name="Zhou Z."/>
            <person name="Liu Y."/>
            <person name="Xu W."/>
            <person name="Pan J."/>
            <person name="Luo Z.H."/>
            <person name="Li M."/>
        </authorList>
    </citation>
    <scope>NUCLEOTIDE SEQUENCE [LARGE SCALE GENOMIC DNA]</scope>
    <source>
        <strain evidence="2">SpSt-374</strain>
    </source>
</reference>
<name>A0A7C3VH84_9CYAN</name>
<dbReference type="InterPro" id="IPR029063">
    <property type="entry name" value="SAM-dependent_MTases_sf"/>
</dbReference>
<sequence>MLNLFVKSIKKRLLDFIIRNLSPNLYWNWRAFKYGKRAVVNLGHPEHELEMITHQQKAEIFPYLTQLLTGNEKRILDFGCGPGRFTIDLASLIAGTAIGVDPIGSFLTKAPKHTNVEYYQIINHRIPLSNSSVDVVWVCLVLGGIQGENLTFAVNEILRVLKQNGLLFVVENTSEKNNSEHWYFRSISDYQHMFPGISLVHIHDYYDLAERISIIAGRKNVQIGKIT</sequence>
<dbReference type="Gene3D" id="3.40.50.150">
    <property type="entry name" value="Vaccinia Virus protein VP39"/>
    <property type="match status" value="1"/>
</dbReference>
<dbReference type="CDD" id="cd02440">
    <property type="entry name" value="AdoMet_MTases"/>
    <property type="match status" value="1"/>
</dbReference>
<dbReference type="AlphaFoldDB" id="A0A7C3VH84"/>
<dbReference type="InterPro" id="IPR050508">
    <property type="entry name" value="Methyltransf_Superfamily"/>
</dbReference>
<keyword evidence="2" id="KW-0808">Transferase</keyword>
<dbReference type="PANTHER" id="PTHR42912">
    <property type="entry name" value="METHYLTRANSFERASE"/>
    <property type="match status" value="1"/>
</dbReference>
<keyword evidence="2" id="KW-0489">Methyltransferase</keyword>
<comment type="caution">
    <text evidence="2">The sequence shown here is derived from an EMBL/GenBank/DDBJ whole genome shotgun (WGS) entry which is preliminary data.</text>
</comment>
<dbReference type="GO" id="GO:0032259">
    <property type="term" value="P:methylation"/>
    <property type="evidence" value="ECO:0007669"/>
    <property type="project" value="UniProtKB-KW"/>
</dbReference>
<dbReference type="EMBL" id="DSPX01000124">
    <property type="protein sequence ID" value="HGG01394.1"/>
    <property type="molecule type" value="Genomic_DNA"/>
</dbReference>
<gene>
    <name evidence="2" type="ORF">ENR15_12295</name>
</gene>
<dbReference type="Pfam" id="PF08241">
    <property type="entry name" value="Methyltransf_11"/>
    <property type="match status" value="1"/>
</dbReference>
<proteinExistence type="predicted"/>
<dbReference type="SUPFAM" id="SSF53335">
    <property type="entry name" value="S-adenosyl-L-methionine-dependent methyltransferases"/>
    <property type="match status" value="1"/>
</dbReference>
<organism evidence="2">
    <name type="scientific">Planktothricoides sp. SpSt-374</name>
    <dbReference type="NCBI Taxonomy" id="2282167"/>
    <lineage>
        <taxon>Bacteria</taxon>
        <taxon>Bacillati</taxon>
        <taxon>Cyanobacteriota</taxon>
        <taxon>Cyanophyceae</taxon>
        <taxon>Oscillatoriophycideae</taxon>
        <taxon>Oscillatoriales</taxon>
        <taxon>Oscillatoriaceae</taxon>
        <taxon>Planktothricoides</taxon>
    </lineage>
</organism>
<evidence type="ECO:0000313" key="2">
    <source>
        <dbReference type="EMBL" id="HGG01394.1"/>
    </source>
</evidence>
<feature type="domain" description="Methyltransferase type 11" evidence="1">
    <location>
        <begin position="76"/>
        <end position="169"/>
    </location>
</feature>
<dbReference type="InterPro" id="IPR013216">
    <property type="entry name" value="Methyltransf_11"/>
</dbReference>
<evidence type="ECO:0000259" key="1">
    <source>
        <dbReference type="Pfam" id="PF08241"/>
    </source>
</evidence>